<dbReference type="Proteomes" id="UP000198914">
    <property type="component" value="Unassembled WGS sequence"/>
</dbReference>
<evidence type="ECO:0000313" key="8">
    <source>
        <dbReference type="Proteomes" id="UP000198914"/>
    </source>
</evidence>
<evidence type="ECO:0000256" key="1">
    <source>
        <dbReference type="ARBA" id="ARBA00004651"/>
    </source>
</evidence>
<sequence length="204" mass="21036">MPSPEFLAVIAITCLAVISPGPDFIVTSRNTLVAGRITGLATAFGVGFGLTVHVAAAIIGVGVLLTGSAMAFTVAKTLGGAYLIWLGIRTFRGATNDIPEGGRTAMTPVQGMFWGFVTNATNPKTAIFVVSLFLTVISPGTPLMTQLGYGVFIAMAHVIWFATVALLLSAPAVRAGLLSVKKSMERAFGAALVFFGGALLTGSR</sequence>
<keyword evidence="4 6" id="KW-1133">Transmembrane helix</keyword>
<dbReference type="PANTHER" id="PTHR30086">
    <property type="entry name" value="ARGININE EXPORTER PROTEIN ARGO"/>
    <property type="match status" value="1"/>
</dbReference>
<feature type="transmembrane region" description="Helical" evidence="6">
    <location>
        <begin position="69"/>
        <end position="91"/>
    </location>
</feature>
<dbReference type="RefSeq" id="WP_092646591.1">
    <property type="nucleotide sequence ID" value="NZ_FNPX01000012.1"/>
</dbReference>
<keyword evidence="8" id="KW-1185">Reference proteome</keyword>
<protein>
    <submittedName>
        <fullName evidence="7">Threonine/homoserine/homoserine lactone efflux protein</fullName>
    </submittedName>
</protein>
<dbReference type="PANTHER" id="PTHR30086:SF21">
    <property type="entry name" value="TRANSPORT PROTEIN"/>
    <property type="match status" value="1"/>
</dbReference>
<accession>A0A1H3SHK9</accession>
<keyword evidence="5 6" id="KW-0472">Membrane</keyword>
<dbReference type="Pfam" id="PF01810">
    <property type="entry name" value="LysE"/>
    <property type="match status" value="1"/>
</dbReference>
<dbReference type="AlphaFoldDB" id="A0A1H3SHK9"/>
<evidence type="ECO:0000256" key="4">
    <source>
        <dbReference type="ARBA" id="ARBA00022989"/>
    </source>
</evidence>
<gene>
    <name evidence="7" type="ORF">SAMN05444004_11231</name>
</gene>
<dbReference type="STRING" id="1244108.SAMN05444004_11231"/>
<dbReference type="EMBL" id="FNPX01000012">
    <property type="protein sequence ID" value="SDZ37553.1"/>
    <property type="molecule type" value="Genomic_DNA"/>
</dbReference>
<dbReference type="OrthoDB" id="9804822at2"/>
<dbReference type="GO" id="GO:0015171">
    <property type="term" value="F:amino acid transmembrane transporter activity"/>
    <property type="evidence" value="ECO:0007669"/>
    <property type="project" value="TreeGrafter"/>
</dbReference>
<feature type="transmembrane region" description="Helical" evidence="6">
    <location>
        <begin position="112"/>
        <end position="137"/>
    </location>
</feature>
<reference evidence="8" key="1">
    <citation type="submission" date="2016-10" db="EMBL/GenBank/DDBJ databases">
        <authorList>
            <person name="Varghese N."/>
            <person name="Submissions S."/>
        </authorList>
    </citation>
    <scope>NUCLEOTIDE SEQUENCE [LARGE SCALE GENOMIC DNA]</scope>
    <source>
        <strain evidence="8">DSM 100420</strain>
    </source>
</reference>
<evidence type="ECO:0000256" key="3">
    <source>
        <dbReference type="ARBA" id="ARBA00022692"/>
    </source>
</evidence>
<name>A0A1H3SHK9_9RHOB</name>
<evidence type="ECO:0000256" key="6">
    <source>
        <dbReference type="SAM" id="Phobius"/>
    </source>
</evidence>
<dbReference type="GO" id="GO:0005886">
    <property type="term" value="C:plasma membrane"/>
    <property type="evidence" value="ECO:0007669"/>
    <property type="project" value="UniProtKB-SubCell"/>
</dbReference>
<feature type="transmembrane region" description="Helical" evidence="6">
    <location>
        <begin position="6"/>
        <end position="26"/>
    </location>
</feature>
<evidence type="ECO:0000313" key="7">
    <source>
        <dbReference type="EMBL" id="SDZ37553.1"/>
    </source>
</evidence>
<evidence type="ECO:0000256" key="2">
    <source>
        <dbReference type="ARBA" id="ARBA00022475"/>
    </source>
</evidence>
<feature type="transmembrane region" description="Helical" evidence="6">
    <location>
        <begin position="149"/>
        <end position="173"/>
    </location>
</feature>
<organism evidence="7 8">
    <name type="scientific">Jannaschia faecimaris</name>
    <dbReference type="NCBI Taxonomy" id="1244108"/>
    <lineage>
        <taxon>Bacteria</taxon>
        <taxon>Pseudomonadati</taxon>
        <taxon>Pseudomonadota</taxon>
        <taxon>Alphaproteobacteria</taxon>
        <taxon>Rhodobacterales</taxon>
        <taxon>Roseobacteraceae</taxon>
        <taxon>Jannaschia</taxon>
    </lineage>
</organism>
<comment type="subcellular location">
    <subcellularLocation>
        <location evidence="1">Cell membrane</location>
        <topology evidence="1">Multi-pass membrane protein</topology>
    </subcellularLocation>
</comment>
<dbReference type="InterPro" id="IPR001123">
    <property type="entry name" value="LeuE-type"/>
</dbReference>
<evidence type="ECO:0000256" key="5">
    <source>
        <dbReference type="ARBA" id="ARBA00023136"/>
    </source>
</evidence>
<proteinExistence type="predicted"/>
<keyword evidence="3 6" id="KW-0812">Transmembrane</keyword>
<keyword evidence="2" id="KW-1003">Cell membrane</keyword>
<feature type="transmembrane region" description="Helical" evidence="6">
    <location>
        <begin position="38"/>
        <end position="63"/>
    </location>
</feature>